<evidence type="ECO:0000256" key="4">
    <source>
        <dbReference type="ARBA" id="ARBA00022741"/>
    </source>
</evidence>
<dbReference type="PROSITE" id="PS50893">
    <property type="entry name" value="ABC_TRANSPORTER_2"/>
    <property type="match status" value="1"/>
</dbReference>
<evidence type="ECO:0000313" key="10">
    <source>
        <dbReference type="EMBL" id="EPF18742.1"/>
    </source>
</evidence>
<dbReference type="Proteomes" id="UP000014585">
    <property type="component" value="Unassembled WGS sequence"/>
</dbReference>
<evidence type="ECO:0000313" key="11">
    <source>
        <dbReference type="Proteomes" id="UP000014585"/>
    </source>
</evidence>
<evidence type="ECO:0000259" key="9">
    <source>
        <dbReference type="PROSITE" id="PS50893"/>
    </source>
</evidence>
<gene>
    <name evidence="10" type="ORF">HMPREF0201_01347</name>
</gene>
<dbReference type="InterPro" id="IPR027417">
    <property type="entry name" value="P-loop_NTPase"/>
</dbReference>
<dbReference type="GO" id="GO:0015408">
    <property type="term" value="F:ABC-type ferric iron transporter activity"/>
    <property type="evidence" value="ECO:0007669"/>
    <property type="project" value="InterPro"/>
</dbReference>
<evidence type="ECO:0000256" key="1">
    <source>
        <dbReference type="ARBA" id="ARBA00022448"/>
    </source>
</evidence>
<keyword evidence="8" id="KW-0472">Membrane</keyword>
<accession>S3JET6</accession>
<name>S3JET6_9ENTR</name>
<dbReference type="Gene3D" id="2.40.50.100">
    <property type="match status" value="1"/>
</dbReference>
<dbReference type="SUPFAM" id="SSF52540">
    <property type="entry name" value="P-loop containing nucleoside triphosphate hydrolases"/>
    <property type="match status" value="1"/>
</dbReference>
<dbReference type="InterPro" id="IPR008995">
    <property type="entry name" value="Mo/tungstate-bd_C_term_dom"/>
</dbReference>
<evidence type="ECO:0000256" key="8">
    <source>
        <dbReference type="ARBA" id="ARBA00023136"/>
    </source>
</evidence>
<protein>
    <submittedName>
        <fullName evidence="10">ABC transporter, ATP-binding protein</fullName>
    </submittedName>
</protein>
<dbReference type="PANTHER" id="PTHR42781:SF4">
    <property type="entry name" value="SPERMIDINE_PUTRESCINE IMPORT ATP-BINDING PROTEIN POTA"/>
    <property type="match status" value="1"/>
</dbReference>
<organism evidence="10 11">
    <name type="scientific">Cedecea davisae DSM 4568</name>
    <dbReference type="NCBI Taxonomy" id="566551"/>
    <lineage>
        <taxon>Bacteria</taxon>
        <taxon>Pseudomonadati</taxon>
        <taxon>Pseudomonadota</taxon>
        <taxon>Gammaproteobacteria</taxon>
        <taxon>Enterobacterales</taxon>
        <taxon>Enterobacteriaceae</taxon>
        <taxon>Cedecea</taxon>
    </lineage>
</organism>
<keyword evidence="2" id="KW-1003">Cell membrane</keyword>
<keyword evidence="7" id="KW-0406">Ion transport</keyword>
<sequence>MIELSVENLHLTYGDNPVLKGVSMELKRGEVVSLLGPSGSGKTTLLRAVAGLEKPSQGAIVIGKNNVFDGATRKEIPAEERNLGLVFQSYALWPHKTVFENVAYPLKLRKVAAAEINQRVQAVLDQLGLGHLGKRHPYQLSGGQQQRVAIGRALVYNPPVILLDEPLSNLDAKLREEARVFLRELIIKLGLSALMVTHDQNEAMAISDRILLLNNGKIEQQGTPQEMYGSPKTLFTAEFMGSNNRLNGKVTEVRDGKARIEGSGWALWGLAGEGVEAGQEGTAVIRVEQVRLVEQPGDNGMKLPLLTSMYLGDRWEYLFRTAGDDFVVRAYGSEIREAREYGLSLPEQHVWVFPKL</sequence>
<keyword evidence="6" id="KW-0408">Iron</keyword>
<dbReference type="GO" id="GO:0016887">
    <property type="term" value="F:ATP hydrolysis activity"/>
    <property type="evidence" value="ECO:0007669"/>
    <property type="project" value="InterPro"/>
</dbReference>
<proteinExistence type="predicted"/>
<evidence type="ECO:0000256" key="7">
    <source>
        <dbReference type="ARBA" id="ARBA00023065"/>
    </source>
</evidence>
<reference evidence="10 11" key="1">
    <citation type="submission" date="2013-04" db="EMBL/GenBank/DDBJ databases">
        <authorList>
            <person name="Weinstock G."/>
            <person name="Sodergren E."/>
            <person name="Lobos E.A."/>
            <person name="Fulton L."/>
            <person name="Fulton R."/>
            <person name="Courtney L."/>
            <person name="Fronick C."/>
            <person name="O'Laughlin M."/>
            <person name="Godfrey J."/>
            <person name="Wilson R.M."/>
            <person name="Miner T."/>
            <person name="Farmer C."/>
            <person name="Delehaunty K."/>
            <person name="Cordes M."/>
            <person name="Minx P."/>
            <person name="Tomlinson C."/>
            <person name="Chen J."/>
            <person name="Wollam A."/>
            <person name="Pepin K.H."/>
            <person name="Palsikar V.B."/>
            <person name="Zhang X."/>
            <person name="Suruliraj S."/>
            <person name="Perna N.T."/>
            <person name="Plunkett G."/>
            <person name="Warren W."/>
            <person name="Mitreva M."/>
            <person name="Mardis E.R."/>
            <person name="Wilson R.K."/>
        </authorList>
    </citation>
    <scope>NUCLEOTIDE SEQUENCE [LARGE SCALE GENOMIC DNA]</scope>
    <source>
        <strain evidence="10 11">DSM 4568</strain>
    </source>
</reference>
<dbReference type="InterPro" id="IPR003439">
    <property type="entry name" value="ABC_transporter-like_ATP-bd"/>
</dbReference>
<evidence type="ECO:0000256" key="2">
    <source>
        <dbReference type="ARBA" id="ARBA00022475"/>
    </source>
</evidence>
<dbReference type="OrthoDB" id="9802264at2"/>
<dbReference type="PATRIC" id="fig|566551.4.peg.1245"/>
<dbReference type="GO" id="GO:0015697">
    <property type="term" value="P:quaternary ammonium group transport"/>
    <property type="evidence" value="ECO:0007669"/>
    <property type="project" value="UniProtKB-ARBA"/>
</dbReference>
<keyword evidence="1" id="KW-0813">Transport</keyword>
<dbReference type="SUPFAM" id="SSF50331">
    <property type="entry name" value="MOP-like"/>
    <property type="match status" value="1"/>
</dbReference>
<keyword evidence="3" id="KW-0410">Iron transport</keyword>
<dbReference type="GO" id="GO:0005524">
    <property type="term" value="F:ATP binding"/>
    <property type="evidence" value="ECO:0007669"/>
    <property type="project" value="UniProtKB-KW"/>
</dbReference>
<dbReference type="InterPro" id="IPR017871">
    <property type="entry name" value="ABC_transporter-like_CS"/>
</dbReference>
<dbReference type="CDD" id="cd03259">
    <property type="entry name" value="ABC_Carb_Solutes_like"/>
    <property type="match status" value="1"/>
</dbReference>
<dbReference type="SMART" id="SM00382">
    <property type="entry name" value="AAA"/>
    <property type="match status" value="1"/>
</dbReference>
<keyword evidence="5 10" id="KW-0067">ATP-binding</keyword>
<evidence type="ECO:0000256" key="6">
    <source>
        <dbReference type="ARBA" id="ARBA00023004"/>
    </source>
</evidence>
<dbReference type="InterPro" id="IPR003593">
    <property type="entry name" value="AAA+_ATPase"/>
</dbReference>
<dbReference type="FunFam" id="3.40.50.300:FF:000425">
    <property type="entry name" value="Probable ABC transporter, ATP-binding subunit"/>
    <property type="match status" value="1"/>
</dbReference>
<dbReference type="HOGENOM" id="CLU_000604_1_1_6"/>
<keyword evidence="4" id="KW-0547">Nucleotide-binding</keyword>
<dbReference type="Gene3D" id="3.40.50.300">
    <property type="entry name" value="P-loop containing nucleotide triphosphate hydrolases"/>
    <property type="match status" value="1"/>
</dbReference>
<evidence type="ECO:0000256" key="3">
    <source>
        <dbReference type="ARBA" id="ARBA00022496"/>
    </source>
</evidence>
<dbReference type="EMBL" id="ATDT01000006">
    <property type="protein sequence ID" value="EPF18742.1"/>
    <property type="molecule type" value="Genomic_DNA"/>
</dbReference>
<dbReference type="RefSeq" id="WP_016535661.1">
    <property type="nucleotide sequence ID" value="NZ_KE161030.1"/>
</dbReference>
<dbReference type="GO" id="GO:0016020">
    <property type="term" value="C:membrane"/>
    <property type="evidence" value="ECO:0007669"/>
    <property type="project" value="InterPro"/>
</dbReference>
<dbReference type="AlphaFoldDB" id="S3JET6"/>
<dbReference type="InterPro" id="IPR050093">
    <property type="entry name" value="ABC_SmlMolc_Importer"/>
</dbReference>
<dbReference type="STRING" id="566551.HMPREF0201_01347"/>
<dbReference type="PANTHER" id="PTHR42781">
    <property type="entry name" value="SPERMIDINE/PUTRESCINE IMPORT ATP-BINDING PROTEIN POTA"/>
    <property type="match status" value="1"/>
</dbReference>
<dbReference type="Pfam" id="PF00005">
    <property type="entry name" value="ABC_tran"/>
    <property type="match status" value="1"/>
</dbReference>
<evidence type="ECO:0000256" key="5">
    <source>
        <dbReference type="ARBA" id="ARBA00022840"/>
    </source>
</evidence>
<dbReference type="InterPro" id="IPR015853">
    <property type="entry name" value="ABC_transpr_FbpC"/>
</dbReference>
<feature type="domain" description="ABC transporter" evidence="9">
    <location>
        <begin position="4"/>
        <end position="240"/>
    </location>
</feature>
<dbReference type="PROSITE" id="PS00211">
    <property type="entry name" value="ABC_TRANSPORTER_1"/>
    <property type="match status" value="1"/>
</dbReference>
<comment type="caution">
    <text evidence="10">The sequence shown here is derived from an EMBL/GenBank/DDBJ whole genome shotgun (WGS) entry which is preliminary data.</text>
</comment>